<dbReference type="AlphaFoldDB" id="A0A2N8KTM3"/>
<protein>
    <submittedName>
        <fullName evidence="1">Uncharacterized protein</fullName>
    </submittedName>
</protein>
<evidence type="ECO:0000313" key="1">
    <source>
        <dbReference type="EMBL" id="PND36796.1"/>
    </source>
</evidence>
<reference evidence="1 2" key="1">
    <citation type="submission" date="2018-01" db="EMBL/GenBank/DDBJ databases">
        <title>Draft genome sequence of Paucibacter aquatile CR182 isolated from freshwater of the Nakdong River.</title>
        <authorList>
            <person name="Choi A."/>
            <person name="Chung E.J."/>
        </authorList>
    </citation>
    <scope>NUCLEOTIDE SEQUENCE [LARGE SCALE GENOMIC DNA]</scope>
    <source>
        <strain evidence="1 2">CR182</strain>
    </source>
</reference>
<dbReference type="Proteomes" id="UP000235916">
    <property type="component" value="Unassembled WGS sequence"/>
</dbReference>
<keyword evidence="2" id="KW-1185">Reference proteome</keyword>
<comment type="caution">
    <text evidence="1">The sequence shown here is derived from an EMBL/GenBank/DDBJ whole genome shotgun (WGS) entry which is preliminary data.</text>
</comment>
<proteinExistence type="predicted"/>
<name>A0A2N8KTM3_9BURK</name>
<sequence>MPLTITRASDPARGQYSLEIEEIDPVTPASRLLWHIAQLPGVTVLAKKSWALTDDFEAYFTYKGQMFCLQTPFVNACLVMRAPGDPLIFQELEDHISQYRVPSTLVSMLAMLRFFVLPSNPKPELWPH</sequence>
<dbReference type="RefSeq" id="WP_102766718.1">
    <property type="nucleotide sequence ID" value="NZ_POSP01000003.1"/>
</dbReference>
<dbReference type="EMBL" id="POSP01000003">
    <property type="protein sequence ID" value="PND36796.1"/>
    <property type="molecule type" value="Genomic_DNA"/>
</dbReference>
<evidence type="ECO:0000313" key="2">
    <source>
        <dbReference type="Proteomes" id="UP000235916"/>
    </source>
</evidence>
<gene>
    <name evidence="1" type="ORF">C1O66_04085</name>
</gene>
<organism evidence="1 2">
    <name type="scientific">Kinneretia aquatilis</name>
    <dbReference type="NCBI Taxonomy" id="2070761"/>
    <lineage>
        <taxon>Bacteria</taxon>
        <taxon>Pseudomonadati</taxon>
        <taxon>Pseudomonadota</taxon>
        <taxon>Betaproteobacteria</taxon>
        <taxon>Burkholderiales</taxon>
        <taxon>Sphaerotilaceae</taxon>
        <taxon>Roseateles</taxon>
    </lineage>
</organism>
<accession>A0A2N8KTM3</accession>